<keyword evidence="2" id="KW-0539">Nucleus</keyword>
<dbReference type="PANTHER" id="PTHR23348:SF16">
    <property type="entry name" value="LEUCINE RICH REPEAT FAMILY PROTEIN"/>
    <property type="match status" value="1"/>
</dbReference>
<accession>A0A087TWH1</accession>
<dbReference type="Pfam" id="PF00595">
    <property type="entry name" value="PDZ"/>
    <property type="match status" value="1"/>
</dbReference>
<dbReference type="OrthoDB" id="447516at2759"/>
<dbReference type="AlphaFoldDB" id="A0A087TWH1"/>
<dbReference type="Gene3D" id="2.30.42.10">
    <property type="match status" value="1"/>
</dbReference>
<evidence type="ECO:0000313" key="7">
    <source>
        <dbReference type="EMBL" id="KFM69460.1"/>
    </source>
</evidence>
<name>A0A087TWH1_STEMI</name>
<protein>
    <submittedName>
        <fullName evidence="7">Protein AHNAK2</fullName>
    </submittedName>
</protein>
<feature type="region of interest" description="Disordered" evidence="3">
    <location>
        <begin position="627"/>
        <end position="682"/>
    </location>
</feature>
<evidence type="ECO:0000256" key="1">
    <source>
        <dbReference type="ARBA" id="ARBA00004123"/>
    </source>
</evidence>
<dbReference type="GO" id="GO:0005737">
    <property type="term" value="C:cytoplasm"/>
    <property type="evidence" value="ECO:0007669"/>
    <property type="project" value="TreeGrafter"/>
</dbReference>
<gene>
    <name evidence="7" type="ORF">X975_19388</name>
</gene>
<keyword evidence="4" id="KW-1133">Transmembrane helix</keyword>
<dbReference type="STRING" id="407821.A0A087TWH1"/>
<dbReference type="EMBL" id="KK117073">
    <property type="protein sequence ID" value="KFM69460.1"/>
    <property type="molecule type" value="Genomic_DNA"/>
</dbReference>
<feature type="compositionally biased region" description="Polar residues" evidence="3">
    <location>
        <begin position="665"/>
        <end position="682"/>
    </location>
</feature>
<reference evidence="7 8" key="1">
    <citation type="submission" date="2013-11" db="EMBL/GenBank/DDBJ databases">
        <title>Genome sequencing of Stegodyphus mimosarum.</title>
        <authorList>
            <person name="Bechsgaard J."/>
        </authorList>
    </citation>
    <scope>NUCLEOTIDE SEQUENCE [LARGE SCALE GENOMIC DNA]</scope>
</reference>
<feature type="signal peptide" evidence="5">
    <location>
        <begin position="1"/>
        <end position="22"/>
    </location>
</feature>
<feature type="compositionally biased region" description="Basic and acidic residues" evidence="3">
    <location>
        <begin position="654"/>
        <end position="663"/>
    </location>
</feature>
<dbReference type="Proteomes" id="UP000054359">
    <property type="component" value="Unassembled WGS sequence"/>
</dbReference>
<feature type="chain" id="PRO_5001830009" evidence="5">
    <location>
        <begin position="23"/>
        <end position="846"/>
    </location>
</feature>
<dbReference type="SMART" id="SM00228">
    <property type="entry name" value="PDZ"/>
    <property type="match status" value="1"/>
</dbReference>
<evidence type="ECO:0000313" key="8">
    <source>
        <dbReference type="Proteomes" id="UP000054359"/>
    </source>
</evidence>
<dbReference type="CDD" id="cd00136">
    <property type="entry name" value="PDZ_canonical"/>
    <property type="match status" value="1"/>
</dbReference>
<keyword evidence="4" id="KW-0472">Membrane</keyword>
<keyword evidence="5" id="KW-0732">Signal</keyword>
<feature type="region of interest" description="Disordered" evidence="3">
    <location>
        <begin position="432"/>
        <end position="452"/>
    </location>
</feature>
<dbReference type="PANTHER" id="PTHR23348">
    <property type="entry name" value="PERIAXIN/AHNAK"/>
    <property type="match status" value="1"/>
</dbReference>
<dbReference type="InterPro" id="IPR001478">
    <property type="entry name" value="PDZ"/>
</dbReference>
<feature type="transmembrane region" description="Helical" evidence="4">
    <location>
        <begin position="32"/>
        <end position="56"/>
    </location>
</feature>
<feature type="non-terminal residue" evidence="7">
    <location>
        <position position="846"/>
    </location>
</feature>
<proteinExistence type="predicted"/>
<dbReference type="GO" id="GO:0005634">
    <property type="term" value="C:nucleus"/>
    <property type="evidence" value="ECO:0007669"/>
    <property type="project" value="UniProtKB-SubCell"/>
</dbReference>
<dbReference type="InterPro" id="IPR036034">
    <property type="entry name" value="PDZ_sf"/>
</dbReference>
<feature type="compositionally biased region" description="Basic and acidic residues" evidence="3">
    <location>
        <begin position="627"/>
        <end position="645"/>
    </location>
</feature>
<feature type="compositionally biased region" description="Polar residues" evidence="3">
    <location>
        <begin position="481"/>
        <end position="490"/>
    </location>
</feature>
<feature type="compositionally biased region" description="Polar residues" evidence="3">
    <location>
        <begin position="437"/>
        <end position="449"/>
    </location>
</feature>
<feature type="region of interest" description="Disordered" evidence="3">
    <location>
        <begin position="124"/>
        <end position="143"/>
    </location>
</feature>
<dbReference type="PROSITE" id="PS50106">
    <property type="entry name" value="PDZ"/>
    <property type="match status" value="1"/>
</dbReference>
<dbReference type="OMA" id="HTQTHED"/>
<dbReference type="InterPro" id="IPR052082">
    <property type="entry name" value="Myelin_sheath_structural"/>
</dbReference>
<feature type="domain" description="PDZ" evidence="6">
    <location>
        <begin position="162"/>
        <end position="227"/>
    </location>
</feature>
<evidence type="ECO:0000256" key="4">
    <source>
        <dbReference type="SAM" id="Phobius"/>
    </source>
</evidence>
<feature type="region of interest" description="Disordered" evidence="3">
    <location>
        <begin position="481"/>
        <end position="550"/>
    </location>
</feature>
<feature type="region of interest" description="Disordered" evidence="3">
    <location>
        <begin position="90"/>
        <end position="110"/>
    </location>
</feature>
<evidence type="ECO:0000256" key="5">
    <source>
        <dbReference type="SAM" id="SignalP"/>
    </source>
</evidence>
<evidence type="ECO:0000259" key="6">
    <source>
        <dbReference type="PROSITE" id="PS50106"/>
    </source>
</evidence>
<keyword evidence="8" id="KW-1185">Reference proteome</keyword>
<dbReference type="PROSITE" id="PS51257">
    <property type="entry name" value="PROKAR_LIPOPROTEIN"/>
    <property type="match status" value="1"/>
</dbReference>
<comment type="subcellular location">
    <subcellularLocation>
        <location evidence="1">Nucleus</location>
    </subcellularLocation>
</comment>
<keyword evidence="4" id="KW-0812">Transmembrane</keyword>
<dbReference type="GO" id="GO:0043484">
    <property type="term" value="P:regulation of RNA splicing"/>
    <property type="evidence" value="ECO:0007669"/>
    <property type="project" value="TreeGrafter"/>
</dbReference>
<evidence type="ECO:0000256" key="3">
    <source>
        <dbReference type="SAM" id="MobiDB-lite"/>
    </source>
</evidence>
<feature type="compositionally biased region" description="Polar residues" evidence="3">
    <location>
        <begin position="538"/>
        <end position="550"/>
    </location>
</feature>
<dbReference type="SUPFAM" id="SSF50156">
    <property type="entry name" value="PDZ domain-like"/>
    <property type="match status" value="1"/>
</dbReference>
<organism evidence="7 8">
    <name type="scientific">Stegodyphus mimosarum</name>
    <name type="common">African social velvet spider</name>
    <dbReference type="NCBI Taxonomy" id="407821"/>
    <lineage>
        <taxon>Eukaryota</taxon>
        <taxon>Metazoa</taxon>
        <taxon>Ecdysozoa</taxon>
        <taxon>Arthropoda</taxon>
        <taxon>Chelicerata</taxon>
        <taxon>Arachnida</taxon>
        <taxon>Araneae</taxon>
        <taxon>Araneomorphae</taxon>
        <taxon>Entelegynae</taxon>
        <taxon>Eresoidea</taxon>
        <taxon>Eresidae</taxon>
        <taxon>Stegodyphus</taxon>
    </lineage>
</organism>
<sequence>MCLLRRLLWILLTSSLFGSCAAQDTCYPAGGVAGIIVATIIVTLVVAGLGTVLVWWRWKKRPAKREENQYQNQQQKAQTDFAFDNPYFKDQEGDDGETADKGKTRSSINKKNSIRSLKQSDLSTKGKKLKSGKNPFTFGGGAGKKQRALDDTCLTVEPVRTTVALRGHDFTGLGFNICGNMRDGILVKDVLHRGPASESGLIKAGDKIISVTVSFTNIVYEDALTILSYASPYDVQLEIERTPDTSRTMQTTPLGSKRLGSCSFNNSGQKLFHPLYRSQSIDDLTQIDKDTLPSHGLGPRRSQSVGVAAHKLAAHFKNSDSKLEKKDHNPSVVLSITGSLNEKMLVNVMTDGNLHNGLQWEKRFEDTLESEDIKIHEKRTPDKDAKVNIVKDIASTSDSASSISEDEITEIENQRQKINDMVSHTPVQKETYKSAMKSENSHGNNSQTYPHEHLDGKRAKTMAEASNALWQLDHSIKNNNILTSNSPQISESRDLPPIKNCTPKTKNKKLTENEDGNESDVSRDSLELSNKIKGRRYTPQTHTTGDVVSNHKNNVKESHMVNSQHKPNYQQKYSKAHHNDVPRNKVHRNEMDQFENSERIYTNSVINKNAVSHKNIINTHVCTEEKTEKIDKDRSSNQERMHTEHNNSTSKQLVYEKHRDMQDKASANRNSQKSANDTFNNYGRLNGENIYQDRQQLRNSENFLHSYGSGNKITVNNDADQKHKLQQNSKYGYTQKIVPVNYHTQTHEDITKNETNIRPSENKSKLYLNQQKFMRKNPVGTFTQINPFQQPGRQRNVDLKVWNRKDDKSKEILTNGDEACYTTTCDSSGQQFRREAMPSSHLHNQR</sequence>
<evidence type="ECO:0000256" key="2">
    <source>
        <dbReference type="ARBA" id="ARBA00023242"/>
    </source>
</evidence>